<keyword evidence="2" id="KW-0547">Nucleotide-binding</keyword>
<protein>
    <submittedName>
        <fullName evidence="5">ABC transporter</fullName>
    </submittedName>
</protein>
<dbReference type="PROSITE" id="PS00211">
    <property type="entry name" value="ABC_TRANSPORTER_1"/>
    <property type="match status" value="1"/>
</dbReference>
<dbReference type="EMBL" id="LGTE01000007">
    <property type="protein sequence ID" value="KNZ69909.1"/>
    <property type="molecule type" value="Genomic_DNA"/>
</dbReference>
<dbReference type="PROSITE" id="PS50893">
    <property type="entry name" value="ABC_TRANSPORTER_2"/>
    <property type="match status" value="1"/>
</dbReference>
<dbReference type="PANTHER" id="PTHR43423">
    <property type="entry name" value="ABC TRANSPORTER I FAMILY MEMBER 17"/>
    <property type="match status" value="1"/>
</dbReference>
<keyword evidence="1" id="KW-0813">Transport</keyword>
<keyword evidence="3" id="KW-0067">ATP-binding</keyword>
<dbReference type="GO" id="GO:0005315">
    <property type="term" value="F:phosphate transmembrane transporter activity"/>
    <property type="evidence" value="ECO:0007669"/>
    <property type="project" value="InterPro"/>
</dbReference>
<gene>
    <name evidence="5" type="ORF">Tfer_1289</name>
</gene>
<comment type="caution">
    <text evidence="5">The sequence shown here is derived from an EMBL/GenBank/DDBJ whole genome shotgun (WGS) entry which is preliminary data.</text>
</comment>
<dbReference type="InterPro" id="IPR005670">
    <property type="entry name" value="PstB-like"/>
</dbReference>
<evidence type="ECO:0000313" key="5">
    <source>
        <dbReference type="EMBL" id="KNZ69909.1"/>
    </source>
</evidence>
<proteinExistence type="predicted"/>
<dbReference type="GO" id="GO:0035435">
    <property type="term" value="P:phosphate ion transmembrane transport"/>
    <property type="evidence" value="ECO:0007669"/>
    <property type="project" value="InterPro"/>
</dbReference>
<organism evidence="5 6">
    <name type="scientific">Thermincola ferriacetica</name>
    <dbReference type="NCBI Taxonomy" id="281456"/>
    <lineage>
        <taxon>Bacteria</taxon>
        <taxon>Bacillati</taxon>
        <taxon>Bacillota</taxon>
        <taxon>Clostridia</taxon>
        <taxon>Eubacteriales</taxon>
        <taxon>Thermincolaceae</taxon>
        <taxon>Thermincola</taxon>
    </lineage>
</organism>
<sequence length="245" mass="27030">MEGQKEVLRLNRVGFRKSEKTILQDISFSVLEGETVAIVGPSGAGKSTLLFLLNRLADPTEGSIYYLDKPLNCYPVLELRRQIGMVLQQPVLFPGTLRENILYGPFLAGRDRVVDLRKYIDLAGLGGIALDREVSELSGGEKQRVALARTLANEPAVLLLDEPTSALDPGSTDVVEKTVQLLKKKKRLSCVWITHNLEQARRISDKILVLINGRAAAFGDTETILTDPAYRQARAFLTSGKNRGE</sequence>
<dbReference type="GO" id="GO:0016020">
    <property type="term" value="C:membrane"/>
    <property type="evidence" value="ECO:0007669"/>
    <property type="project" value="InterPro"/>
</dbReference>
<name>A0A0L6W4B0_9FIRM</name>
<dbReference type="CDD" id="cd03260">
    <property type="entry name" value="ABC_PstB_phosphate_transporter"/>
    <property type="match status" value="1"/>
</dbReference>
<evidence type="ECO:0000256" key="1">
    <source>
        <dbReference type="ARBA" id="ARBA00022448"/>
    </source>
</evidence>
<dbReference type="InterPro" id="IPR003593">
    <property type="entry name" value="AAA+_ATPase"/>
</dbReference>
<dbReference type="Gene3D" id="3.40.50.300">
    <property type="entry name" value="P-loop containing nucleotide triphosphate hydrolases"/>
    <property type="match status" value="1"/>
</dbReference>
<dbReference type="Pfam" id="PF00005">
    <property type="entry name" value="ABC_tran"/>
    <property type="match status" value="1"/>
</dbReference>
<dbReference type="SUPFAM" id="SSF52540">
    <property type="entry name" value="P-loop containing nucleoside triphosphate hydrolases"/>
    <property type="match status" value="1"/>
</dbReference>
<keyword evidence="6" id="KW-1185">Reference proteome</keyword>
<evidence type="ECO:0000256" key="2">
    <source>
        <dbReference type="ARBA" id="ARBA00022741"/>
    </source>
</evidence>
<dbReference type="AlphaFoldDB" id="A0A0L6W4B0"/>
<dbReference type="InterPro" id="IPR027417">
    <property type="entry name" value="P-loop_NTPase"/>
</dbReference>
<dbReference type="Proteomes" id="UP000037175">
    <property type="component" value="Unassembled WGS sequence"/>
</dbReference>
<dbReference type="InterPro" id="IPR003439">
    <property type="entry name" value="ABC_transporter-like_ATP-bd"/>
</dbReference>
<dbReference type="SMART" id="SM00382">
    <property type="entry name" value="AAA"/>
    <property type="match status" value="1"/>
</dbReference>
<evidence type="ECO:0000259" key="4">
    <source>
        <dbReference type="PROSITE" id="PS50893"/>
    </source>
</evidence>
<dbReference type="GO" id="GO:0016887">
    <property type="term" value="F:ATP hydrolysis activity"/>
    <property type="evidence" value="ECO:0007669"/>
    <property type="project" value="InterPro"/>
</dbReference>
<evidence type="ECO:0000313" key="6">
    <source>
        <dbReference type="Proteomes" id="UP000037175"/>
    </source>
</evidence>
<dbReference type="RefSeq" id="WP_052217360.1">
    <property type="nucleotide sequence ID" value="NZ_LGTE01000007.1"/>
</dbReference>
<dbReference type="GO" id="GO:0005524">
    <property type="term" value="F:ATP binding"/>
    <property type="evidence" value="ECO:0007669"/>
    <property type="project" value="UniProtKB-KW"/>
</dbReference>
<reference evidence="6" key="1">
    <citation type="submission" date="2015-07" db="EMBL/GenBank/DDBJ databases">
        <title>Complete Genome of Thermincola ferriacetica strain Z-0001T.</title>
        <authorList>
            <person name="Lusk B."/>
            <person name="Badalamenti J.P."/>
            <person name="Parameswaran P."/>
            <person name="Bond D.R."/>
            <person name="Torres C.I."/>
        </authorList>
    </citation>
    <scope>NUCLEOTIDE SEQUENCE [LARGE SCALE GENOMIC DNA]</scope>
    <source>
        <strain evidence="6">Z-0001</strain>
    </source>
</reference>
<accession>A0A0L6W4B0</accession>
<dbReference type="PANTHER" id="PTHR43423:SF1">
    <property type="entry name" value="ABC TRANSPORTER I FAMILY MEMBER 17"/>
    <property type="match status" value="1"/>
</dbReference>
<feature type="domain" description="ABC transporter" evidence="4">
    <location>
        <begin position="8"/>
        <end position="237"/>
    </location>
</feature>
<dbReference type="InterPro" id="IPR017871">
    <property type="entry name" value="ABC_transporter-like_CS"/>
</dbReference>
<evidence type="ECO:0000256" key="3">
    <source>
        <dbReference type="ARBA" id="ARBA00022840"/>
    </source>
</evidence>